<dbReference type="Gene3D" id="3.60.140.10">
    <property type="entry name" value="CNF1/YfiH-like putative cysteine hydrolases"/>
    <property type="match status" value="1"/>
</dbReference>
<gene>
    <name evidence="13" type="ORF">SAMN05421791_10446</name>
</gene>
<comment type="catalytic activity">
    <reaction evidence="1">
        <text>inosine + phosphate = alpha-D-ribose 1-phosphate + hypoxanthine</text>
        <dbReference type="Rhea" id="RHEA:27646"/>
        <dbReference type="ChEBI" id="CHEBI:17368"/>
        <dbReference type="ChEBI" id="CHEBI:17596"/>
        <dbReference type="ChEBI" id="CHEBI:43474"/>
        <dbReference type="ChEBI" id="CHEBI:57720"/>
        <dbReference type="EC" id="2.4.2.1"/>
    </reaction>
    <physiologicalReaction direction="left-to-right" evidence="1">
        <dbReference type="Rhea" id="RHEA:27647"/>
    </physiologicalReaction>
</comment>
<dbReference type="GO" id="GO:0016787">
    <property type="term" value="F:hydrolase activity"/>
    <property type="evidence" value="ECO:0007669"/>
    <property type="project" value="UniProtKB-KW"/>
</dbReference>
<dbReference type="Pfam" id="PF02578">
    <property type="entry name" value="Cu-oxidase_4"/>
    <property type="match status" value="1"/>
</dbReference>
<comment type="similarity">
    <text evidence="4 12">Belongs to the purine nucleoside phosphorylase YfiH/LACC1 family.</text>
</comment>
<evidence type="ECO:0000256" key="3">
    <source>
        <dbReference type="ARBA" id="ARBA00003215"/>
    </source>
</evidence>
<sequence length="245" mass="27871">MNDSFQQLESLGLQVFLAGANYNFRTATIGEEEVGHQIIKALQDGGFDYKSFYTGEQVHGQKVSNPQEDTSKPFTIGRILSQSDGLMTNQPNQVLMVKFADCTPILIFDARQKVVSIVHSGWRSTVQKISQIAIQKMQAEFASRMEDLWVYIGPSIDQANYEVGEDVYQAFSDWNNQALFIKPSSKLEKYQLSMTEANLMLIRELGIPDEKIYVDRRSTYLSSDLHSARREGKKYQLNGLFTMIK</sequence>
<dbReference type="STRING" id="120956.SAMN05421791_10446"/>
<evidence type="ECO:0000256" key="12">
    <source>
        <dbReference type="RuleBase" id="RU361274"/>
    </source>
</evidence>
<dbReference type="RefSeq" id="WP_090289738.1">
    <property type="nucleotide sequence ID" value="NZ_FNCK01000004.1"/>
</dbReference>
<evidence type="ECO:0000256" key="1">
    <source>
        <dbReference type="ARBA" id="ARBA00000553"/>
    </source>
</evidence>
<dbReference type="PANTHER" id="PTHR30616:SF2">
    <property type="entry name" value="PURINE NUCLEOSIDE PHOSPHORYLASE LACC1"/>
    <property type="match status" value="1"/>
</dbReference>
<keyword evidence="6" id="KW-0479">Metal-binding</keyword>
<comment type="cofactor">
    <cofactor evidence="2">
        <name>Zn(2+)</name>
        <dbReference type="ChEBI" id="CHEBI:29105"/>
    </cofactor>
</comment>
<reference evidence="13 14" key="1">
    <citation type="submission" date="2016-10" db="EMBL/GenBank/DDBJ databases">
        <authorList>
            <person name="de Groot N.N."/>
        </authorList>
    </citation>
    <scope>NUCLEOTIDE SEQUENCE [LARGE SCALE GENOMIC DNA]</scope>
    <source>
        <strain evidence="13 14">ATCC BAA-466</strain>
    </source>
</reference>
<keyword evidence="7" id="KW-0378">Hydrolase</keyword>
<dbReference type="GO" id="GO:0017061">
    <property type="term" value="F:S-methyl-5-thioadenosine phosphorylase activity"/>
    <property type="evidence" value="ECO:0007669"/>
    <property type="project" value="UniProtKB-EC"/>
</dbReference>
<evidence type="ECO:0000256" key="4">
    <source>
        <dbReference type="ARBA" id="ARBA00007353"/>
    </source>
</evidence>
<dbReference type="GO" id="GO:0005507">
    <property type="term" value="F:copper ion binding"/>
    <property type="evidence" value="ECO:0007669"/>
    <property type="project" value="TreeGrafter"/>
</dbReference>
<evidence type="ECO:0000256" key="5">
    <source>
        <dbReference type="ARBA" id="ARBA00022679"/>
    </source>
</evidence>
<evidence type="ECO:0000256" key="8">
    <source>
        <dbReference type="ARBA" id="ARBA00022833"/>
    </source>
</evidence>
<name>A0A1G7SLL4_9LACT</name>
<dbReference type="AlphaFoldDB" id="A0A1G7SLL4"/>
<dbReference type="Proteomes" id="UP000199708">
    <property type="component" value="Unassembled WGS sequence"/>
</dbReference>
<dbReference type="InterPro" id="IPR038371">
    <property type="entry name" value="Cu_polyphenol_OxRdtase_sf"/>
</dbReference>
<evidence type="ECO:0000256" key="11">
    <source>
        <dbReference type="ARBA" id="ARBA00049893"/>
    </source>
</evidence>
<comment type="catalytic activity">
    <reaction evidence="9">
        <text>adenosine + H2O + H(+) = inosine + NH4(+)</text>
        <dbReference type="Rhea" id="RHEA:24408"/>
        <dbReference type="ChEBI" id="CHEBI:15377"/>
        <dbReference type="ChEBI" id="CHEBI:15378"/>
        <dbReference type="ChEBI" id="CHEBI:16335"/>
        <dbReference type="ChEBI" id="CHEBI:17596"/>
        <dbReference type="ChEBI" id="CHEBI:28938"/>
        <dbReference type="EC" id="3.5.4.4"/>
    </reaction>
    <physiologicalReaction direction="left-to-right" evidence="9">
        <dbReference type="Rhea" id="RHEA:24409"/>
    </physiologicalReaction>
</comment>
<dbReference type="PANTHER" id="PTHR30616">
    <property type="entry name" value="UNCHARACTERIZED PROTEIN YFIH"/>
    <property type="match status" value="1"/>
</dbReference>
<dbReference type="InterPro" id="IPR003730">
    <property type="entry name" value="Cu_polyphenol_OxRdtase"/>
</dbReference>
<evidence type="ECO:0000313" key="13">
    <source>
        <dbReference type="EMBL" id="SDG23120.1"/>
    </source>
</evidence>
<organism evidence="13 14">
    <name type="scientific">Facklamia miroungae</name>
    <dbReference type="NCBI Taxonomy" id="120956"/>
    <lineage>
        <taxon>Bacteria</taxon>
        <taxon>Bacillati</taxon>
        <taxon>Bacillota</taxon>
        <taxon>Bacilli</taxon>
        <taxon>Lactobacillales</taxon>
        <taxon>Aerococcaceae</taxon>
        <taxon>Facklamia</taxon>
    </lineage>
</organism>
<proteinExistence type="inferred from homology"/>
<comment type="catalytic activity">
    <reaction evidence="10">
        <text>adenosine + phosphate = alpha-D-ribose 1-phosphate + adenine</text>
        <dbReference type="Rhea" id="RHEA:27642"/>
        <dbReference type="ChEBI" id="CHEBI:16335"/>
        <dbReference type="ChEBI" id="CHEBI:16708"/>
        <dbReference type="ChEBI" id="CHEBI:43474"/>
        <dbReference type="ChEBI" id="CHEBI:57720"/>
        <dbReference type="EC" id="2.4.2.1"/>
    </reaction>
    <physiologicalReaction direction="left-to-right" evidence="10">
        <dbReference type="Rhea" id="RHEA:27643"/>
    </physiologicalReaction>
</comment>
<keyword evidence="5" id="KW-0808">Transferase</keyword>
<comment type="catalytic activity">
    <reaction evidence="11">
        <text>S-methyl-5'-thioadenosine + phosphate = 5-(methylsulfanyl)-alpha-D-ribose 1-phosphate + adenine</text>
        <dbReference type="Rhea" id="RHEA:11852"/>
        <dbReference type="ChEBI" id="CHEBI:16708"/>
        <dbReference type="ChEBI" id="CHEBI:17509"/>
        <dbReference type="ChEBI" id="CHEBI:43474"/>
        <dbReference type="ChEBI" id="CHEBI:58533"/>
        <dbReference type="EC" id="2.4.2.28"/>
    </reaction>
    <physiologicalReaction direction="left-to-right" evidence="11">
        <dbReference type="Rhea" id="RHEA:11853"/>
    </physiologicalReaction>
</comment>
<comment type="function">
    <text evidence="3">Purine nucleoside enzyme that catalyzes the phosphorolysis of adenosine and inosine nucleosides, yielding D-ribose 1-phosphate and the respective free bases, adenine and hypoxanthine. Also catalyzes the phosphorolysis of S-methyl-5'-thioadenosine into adenine and S-methyl-5-thio-alpha-D-ribose 1-phosphate. Also has adenosine deaminase activity.</text>
</comment>
<dbReference type="OrthoDB" id="4279at2"/>
<evidence type="ECO:0000256" key="6">
    <source>
        <dbReference type="ARBA" id="ARBA00022723"/>
    </source>
</evidence>
<evidence type="ECO:0000313" key="14">
    <source>
        <dbReference type="Proteomes" id="UP000199708"/>
    </source>
</evidence>
<dbReference type="SUPFAM" id="SSF64438">
    <property type="entry name" value="CNF1/YfiH-like putative cysteine hydrolases"/>
    <property type="match status" value="1"/>
</dbReference>
<evidence type="ECO:0000256" key="2">
    <source>
        <dbReference type="ARBA" id="ARBA00001947"/>
    </source>
</evidence>
<dbReference type="NCBIfam" id="TIGR00726">
    <property type="entry name" value="peptidoglycan editing factor PgeF"/>
    <property type="match status" value="1"/>
</dbReference>
<keyword evidence="14" id="KW-1185">Reference proteome</keyword>
<dbReference type="EMBL" id="FNCK01000004">
    <property type="protein sequence ID" value="SDG23120.1"/>
    <property type="molecule type" value="Genomic_DNA"/>
</dbReference>
<dbReference type="CDD" id="cd16833">
    <property type="entry name" value="YfiH"/>
    <property type="match status" value="1"/>
</dbReference>
<evidence type="ECO:0000256" key="9">
    <source>
        <dbReference type="ARBA" id="ARBA00047989"/>
    </source>
</evidence>
<evidence type="ECO:0000256" key="10">
    <source>
        <dbReference type="ARBA" id="ARBA00048968"/>
    </source>
</evidence>
<protein>
    <recommendedName>
        <fullName evidence="12">Purine nucleoside phosphorylase</fullName>
    </recommendedName>
</protein>
<keyword evidence="8" id="KW-0862">Zinc</keyword>
<dbReference type="InterPro" id="IPR011324">
    <property type="entry name" value="Cytotoxic_necrot_fac-like_cat"/>
</dbReference>
<accession>A0A1G7SLL4</accession>
<evidence type="ECO:0000256" key="7">
    <source>
        <dbReference type="ARBA" id="ARBA00022801"/>
    </source>
</evidence>